<name>A0ABS8PK36_9BACT</name>
<dbReference type="PANTHER" id="PTHR43355:SF2">
    <property type="entry name" value="FLAVIN REDUCTASE (NADPH)"/>
    <property type="match status" value="1"/>
</dbReference>
<feature type="domain" description="NAD(P)-binding" evidence="1">
    <location>
        <begin position="7"/>
        <end position="201"/>
    </location>
</feature>
<organism evidence="2 3">
    <name type="scientific">Niabella pedocola</name>
    <dbReference type="NCBI Taxonomy" id="1752077"/>
    <lineage>
        <taxon>Bacteria</taxon>
        <taxon>Pseudomonadati</taxon>
        <taxon>Bacteroidota</taxon>
        <taxon>Chitinophagia</taxon>
        <taxon>Chitinophagales</taxon>
        <taxon>Chitinophagaceae</taxon>
        <taxon>Niabella</taxon>
    </lineage>
</organism>
<dbReference type="SUPFAM" id="SSF51735">
    <property type="entry name" value="NAD(P)-binding Rossmann-fold domains"/>
    <property type="match status" value="1"/>
</dbReference>
<dbReference type="Gene3D" id="3.40.50.720">
    <property type="entry name" value="NAD(P)-binding Rossmann-like Domain"/>
    <property type="match status" value="1"/>
</dbReference>
<evidence type="ECO:0000259" key="1">
    <source>
        <dbReference type="Pfam" id="PF13460"/>
    </source>
</evidence>
<evidence type="ECO:0000313" key="2">
    <source>
        <dbReference type="EMBL" id="MCD2421445.1"/>
    </source>
</evidence>
<dbReference type="InterPro" id="IPR036291">
    <property type="entry name" value="NAD(P)-bd_dom_sf"/>
</dbReference>
<dbReference type="Pfam" id="PF13460">
    <property type="entry name" value="NAD_binding_10"/>
    <property type="match status" value="1"/>
</dbReference>
<dbReference type="CDD" id="cd05244">
    <property type="entry name" value="BVR-B_like_SDR_a"/>
    <property type="match status" value="1"/>
</dbReference>
<dbReference type="RefSeq" id="WP_231002351.1">
    <property type="nucleotide sequence ID" value="NZ_JAJNEC010000003.1"/>
</dbReference>
<dbReference type="EMBL" id="JAJNEC010000003">
    <property type="protein sequence ID" value="MCD2421445.1"/>
    <property type="molecule type" value="Genomic_DNA"/>
</dbReference>
<dbReference type="PANTHER" id="PTHR43355">
    <property type="entry name" value="FLAVIN REDUCTASE (NADPH)"/>
    <property type="match status" value="1"/>
</dbReference>
<reference evidence="2 3" key="1">
    <citation type="submission" date="2021-11" db="EMBL/GenBank/DDBJ databases">
        <title>Genomic of Niabella pedocola.</title>
        <authorList>
            <person name="Wu T."/>
        </authorList>
    </citation>
    <scope>NUCLEOTIDE SEQUENCE [LARGE SCALE GENOMIC DNA]</scope>
    <source>
        <strain evidence="2 3">JCM 31011</strain>
    </source>
</reference>
<sequence length="216" mass="22875">MKMVIIGATGFVGSAILKEAVRRGYTVTALARNTSAIAEAGNGVKAIDVDVTNEAALADAIKGNDVVISAFNAGWTNPNLYNDYLAGARHIEAAVEKSGVKRLIIIGGAGSLEIDGRQLVDGPDFPTAYKAGAMGARDYLTHLKTTEQLDWSFFSPAIEMNPGINTGRTGRYRLGTDSPVFDAEGRSSLSVEDLAVAILDEAAQPAHIRKRFTAGY</sequence>
<keyword evidence="3" id="KW-1185">Reference proteome</keyword>
<gene>
    <name evidence="2" type="ORF">LQ567_01640</name>
</gene>
<evidence type="ECO:0000313" key="3">
    <source>
        <dbReference type="Proteomes" id="UP001199816"/>
    </source>
</evidence>
<proteinExistence type="predicted"/>
<dbReference type="Proteomes" id="UP001199816">
    <property type="component" value="Unassembled WGS sequence"/>
</dbReference>
<dbReference type="InterPro" id="IPR016040">
    <property type="entry name" value="NAD(P)-bd_dom"/>
</dbReference>
<accession>A0ABS8PK36</accession>
<protein>
    <submittedName>
        <fullName evidence="2">NAD(P)H-binding protein</fullName>
    </submittedName>
</protein>
<comment type="caution">
    <text evidence="2">The sequence shown here is derived from an EMBL/GenBank/DDBJ whole genome shotgun (WGS) entry which is preliminary data.</text>
</comment>
<dbReference type="InterPro" id="IPR051606">
    <property type="entry name" value="Polyketide_Oxido-like"/>
</dbReference>